<feature type="region of interest" description="Disordered" evidence="1">
    <location>
        <begin position="1"/>
        <end position="28"/>
    </location>
</feature>
<gene>
    <name evidence="2" type="ORF">G2W53_039684</name>
</gene>
<dbReference type="AlphaFoldDB" id="A0A834SQY8"/>
<name>A0A834SQY8_9FABA</name>
<evidence type="ECO:0000313" key="3">
    <source>
        <dbReference type="Proteomes" id="UP000634136"/>
    </source>
</evidence>
<dbReference type="EMBL" id="JAAIUW010000012">
    <property type="protein sequence ID" value="KAF7807523.1"/>
    <property type="molecule type" value="Genomic_DNA"/>
</dbReference>
<evidence type="ECO:0000313" key="2">
    <source>
        <dbReference type="EMBL" id="KAF7807523.1"/>
    </source>
</evidence>
<keyword evidence="3" id="KW-1185">Reference proteome</keyword>
<evidence type="ECO:0000256" key="1">
    <source>
        <dbReference type="SAM" id="MobiDB-lite"/>
    </source>
</evidence>
<comment type="caution">
    <text evidence="2">The sequence shown here is derived from an EMBL/GenBank/DDBJ whole genome shotgun (WGS) entry which is preliminary data.</text>
</comment>
<proteinExistence type="predicted"/>
<reference evidence="2" key="1">
    <citation type="submission" date="2020-09" db="EMBL/GenBank/DDBJ databases">
        <title>Genome-Enabled Discovery of Anthraquinone Biosynthesis in Senna tora.</title>
        <authorList>
            <person name="Kang S.-H."/>
            <person name="Pandey R.P."/>
            <person name="Lee C.-M."/>
            <person name="Sim J.-S."/>
            <person name="Jeong J.-T."/>
            <person name="Choi B.-S."/>
            <person name="Jung M."/>
            <person name="Ginzburg D."/>
            <person name="Zhao K."/>
            <person name="Won S.Y."/>
            <person name="Oh T.-J."/>
            <person name="Yu Y."/>
            <person name="Kim N.-H."/>
            <person name="Lee O.R."/>
            <person name="Lee T.-H."/>
            <person name="Bashyal P."/>
            <person name="Kim T.-S."/>
            <person name="Lee W.-H."/>
            <person name="Kawkins C."/>
            <person name="Kim C.-K."/>
            <person name="Kim J.S."/>
            <person name="Ahn B.O."/>
            <person name="Rhee S.Y."/>
            <person name="Sohng J.K."/>
        </authorList>
    </citation>
    <scope>NUCLEOTIDE SEQUENCE</scope>
    <source>
        <tissue evidence="2">Leaf</tissue>
    </source>
</reference>
<organism evidence="2 3">
    <name type="scientific">Senna tora</name>
    <dbReference type="NCBI Taxonomy" id="362788"/>
    <lineage>
        <taxon>Eukaryota</taxon>
        <taxon>Viridiplantae</taxon>
        <taxon>Streptophyta</taxon>
        <taxon>Embryophyta</taxon>
        <taxon>Tracheophyta</taxon>
        <taxon>Spermatophyta</taxon>
        <taxon>Magnoliopsida</taxon>
        <taxon>eudicotyledons</taxon>
        <taxon>Gunneridae</taxon>
        <taxon>Pentapetalae</taxon>
        <taxon>rosids</taxon>
        <taxon>fabids</taxon>
        <taxon>Fabales</taxon>
        <taxon>Fabaceae</taxon>
        <taxon>Caesalpinioideae</taxon>
        <taxon>Cassia clade</taxon>
        <taxon>Senna</taxon>
    </lineage>
</organism>
<dbReference type="Proteomes" id="UP000634136">
    <property type="component" value="Unassembled WGS sequence"/>
</dbReference>
<sequence>MATRKVSGWNEAQPQKQFRAGMKNNHKK</sequence>
<accession>A0A834SQY8</accession>
<protein>
    <submittedName>
        <fullName evidence="2">Uncharacterized protein</fullName>
    </submittedName>
</protein>